<name>A0A1H6F9I0_9GAMM</name>
<dbReference type="Proteomes" id="UP000236724">
    <property type="component" value="Unassembled WGS sequence"/>
</dbReference>
<keyword evidence="3" id="KW-1185">Reference proteome</keyword>
<organism evidence="2 3">
    <name type="scientific">Candidatus Venteria ishoeyi</name>
    <dbReference type="NCBI Taxonomy" id="1899563"/>
    <lineage>
        <taxon>Bacteria</taxon>
        <taxon>Pseudomonadati</taxon>
        <taxon>Pseudomonadota</taxon>
        <taxon>Gammaproteobacteria</taxon>
        <taxon>Thiotrichales</taxon>
        <taxon>Thiotrichaceae</taxon>
        <taxon>Venteria</taxon>
    </lineage>
</organism>
<dbReference type="AlphaFoldDB" id="A0A1H6F9I0"/>
<dbReference type="InterPro" id="IPR041049">
    <property type="entry name" value="DUF5615"/>
</dbReference>
<protein>
    <recommendedName>
        <fullName evidence="1">DUF5615 domain-containing protein</fullName>
    </recommendedName>
</protein>
<evidence type="ECO:0000313" key="3">
    <source>
        <dbReference type="Proteomes" id="UP000236724"/>
    </source>
</evidence>
<evidence type="ECO:0000259" key="1">
    <source>
        <dbReference type="Pfam" id="PF18480"/>
    </source>
</evidence>
<feature type="domain" description="DUF5615" evidence="1">
    <location>
        <begin position="1"/>
        <end position="108"/>
    </location>
</feature>
<gene>
    <name evidence="2" type="ORF">MBHS_01529</name>
</gene>
<accession>A0A1H6F9I0</accession>
<dbReference type="OrthoDB" id="27473at2"/>
<sequence length="128" mass="14999">MKFLCDVHIPYRLVKWLEQQGMEALHVNRLPDKWHTTDQDICQYADKHDCIVISKDADFRATYFVRKTPRKLIRIELGNLSNAQLLALFTQHLDLIQDYFTRQTGYLELGNEGVTLYPAAHDSEEHIP</sequence>
<evidence type="ECO:0000313" key="2">
    <source>
        <dbReference type="EMBL" id="SEH05674.1"/>
    </source>
</evidence>
<dbReference type="Pfam" id="PF18480">
    <property type="entry name" value="DUF5615"/>
    <property type="match status" value="1"/>
</dbReference>
<dbReference type="EMBL" id="FMSV02000369">
    <property type="protein sequence ID" value="SEH05674.1"/>
    <property type="molecule type" value="Genomic_DNA"/>
</dbReference>
<proteinExistence type="predicted"/>
<reference evidence="2 3" key="1">
    <citation type="submission" date="2016-10" db="EMBL/GenBank/DDBJ databases">
        <authorList>
            <person name="de Groot N.N."/>
        </authorList>
    </citation>
    <scope>NUCLEOTIDE SEQUENCE [LARGE SCALE GENOMIC DNA]</scope>
    <source>
        <strain evidence="2">MBHS1</strain>
    </source>
</reference>